<sequence>MTDVGIYSPQKELRGKFVIAMVTIGEVYGAHGVQSNPAANDVDLDQSATSELTARNLRLADWLHSPQLSLIDRKVWLGRKADLMIAVEISQRA</sequence>
<protein>
    <submittedName>
        <fullName evidence="1">Uncharacterized protein</fullName>
    </submittedName>
</protein>
<keyword evidence="2" id="KW-1185">Reference proteome</keyword>
<evidence type="ECO:0000313" key="2">
    <source>
        <dbReference type="Proteomes" id="UP001595530"/>
    </source>
</evidence>
<dbReference type="EMBL" id="JBHRTP010000072">
    <property type="protein sequence ID" value="MFC3110303.1"/>
    <property type="molecule type" value="Genomic_DNA"/>
</dbReference>
<comment type="caution">
    <text evidence="1">The sequence shown here is derived from an EMBL/GenBank/DDBJ whole genome shotgun (WGS) entry which is preliminary data.</text>
</comment>
<proteinExistence type="predicted"/>
<evidence type="ECO:0000313" key="1">
    <source>
        <dbReference type="EMBL" id="MFC3110303.1"/>
    </source>
</evidence>
<reference evidence="2" key="1">
    <citation type="journal article" date="2019" name="Int. J. Syst. Evol. Microbiol.">
        <title>The Global Catalogue of Microorganisms (GCM) 10K type strain sequencing project: providing services to taxonomists for standard genome sequencing and annotation.</title>
        <authorList>
            <consortium name="The Broad Institute Genomics Platform"/>
            <consortium name="The Broad Institute Genome Sequencing Center for Infectious Disease"/>
            <person name="Wu L."/>
            <person name="Ma J."/>
        </authorList>
    </citation>
    <scope>NUCLEOTIDE SEQUENCE [LARGE SCALE GENOMIC DNA]</scope>
    <source>
        <strain evidence="2">KCTC 42986</strain>
    </source>
</reference>
<dbReference type="RefSeq" id="WP_390326861.1">
    <property type="nucleotide sequence ID" value="NZ_JBHRTP010000072.1"/>
</dbReference>
<accession>A0ABV7F5B8</accession>
<name>A0ABV7F5B8_9BURK</name>
<dbReference type="Proteomes" id="UP001595530">
    <property type="component" value="Unassembled WGS sequence"/>
</dbReference>
<gene>
    <name evidence="1" type="ORF">ACFOFO_20445</name>
</gene>
<organism evidence="1 2">
    <name type="scientific">Undibacterium arcticum</name>
    <dbReference type="NCBI Taxonomy" id="1762892"/>
    <lineage>
        <taxon>Bacteria</taxon>
        <taxon>Pseudomonadati</taxon>
        <taxon>Pseudomonadota</taxon>
        <taxon>Betaproteobacteria</taxon>
        <taxon>Burkholderiales</taxon>
        <taxon>Oxalobacteraceae</taxon>
        <taxon>Undibacterium</taxon>
    </lineage>
</organism>